<evidence type="ECO:0000313" key="3">
    <source>
        <dbReference type="Proteomes" id="UP000032336"/>
    </source>
</evidence>
<proteinExistence type="predicted"/>
<sequence length="70" mass="8081">MDSVWDQRGQPMLRRISTSASPNFSPSNCVRERPTQSEPVSPPLPKDLNELQKWDVLGYYDYQLGHFVNT</sequence>
<comment type="caution">
    <text evidence="2">The sequence shown here is derived from an EMBL/GenBank/DDBJ whole genome shotgun (WGS) entry which is preliminary data.</text>
</comment>
<feature type="region of interest" description="Disordered" evidence="1">
    <location>
        <begin position="1"/>
        <end position="46"/>
    </location>
</feature>
<reference evidence="2 3" key="1">
    <citation type="submission" date="2015-01" db="EMBL/GenBank/DDBJ databases">
        <title>Draft genome of the acidophilic iron oxidizer Ferrimicrobium acidiphilum strain T23.</title>
        <authorList>
            <person name="Poehlein A."/>
            <person name="Eisen S."/>
            <person name="Schloemann M."/>
            <person name="Johnson B.D."/>
            <person name="Daniel R."/>
            <person name="Muehling M."/>
        </authorList>
    </citation>
    <scope>NUCLEOTIDE SEQUENCE [LARGE SCALE GENOMIC DNA]</scope>
    <source>
        <strain evidence="2 3">T23</strain>
    </source>
</reference>
<evidence type="ECO:0000256" key="1">
    <source>
        <dbReference type="SAM" id="MobiDB-lite"/>
    </source>
</evidence>
<accession>A0A0D8FXF0</accession>
<name>A0A0D8FXF0_9ACTN</name>
<evidence type="ECO:0000313" key="2">
    <source>
        <dbReference type="EMBL" id="KJE77649.1"/>
    </source>
</evidence>
<gene>
    <name evidence="2" type="ORF">FEAC_03920</name>
</gene>
<keyword evidence="3" id="KW-1185">Reference proteome</keyword>
<feature type="compositionally biased region" description="Polar residues" evidence="1">
    <location>
        <begin position="16"/>
        <end position="28"/>
    </location>
</feature>
<organism evidence="2 3">
    <name type="scientific">Ferrimicrobium acidiphilum DSM 19497</name>
    <dbReference type="NCBI Taxonomy" id="1121877"/>
    <lineage>
        <taxon>Bacteria</taxon>
        <taxon>Bacillati</taxon>
        <taxon>Actinomycetota</taxon>
        <taxon>Acidimicrobiia</taxon>
        <taxon>Acidimicrobiales</taxon>
        <taxon>Acidimicrobiaceae</taxon>
        <taxon>Ferrimicrobium</taxon>
    </lineage>
</organism>
<dbReference type="Proteomes" id="UP000032336">
    <property type="component" value="Unassembled WGS sequence"/>
</dbReference>
<dbReference type="EMBL" id="JXUW01000003">
    <property type="protein sequence ID" value="KJE77649.1"/>
    <property type="molecule type" value="Genomic_DNA"/>
</dbReference>
<protein>
    <submittedName>
        <fullName evidence="2">Uncharacterized protein</fullName>
    </submittedName>
</protein>
<dbReference type="AlphaFoldDB" id="A0A0D8FXF0"/>